<name>A0A086JVX5_TOXGO</name>
<evidence type="ECO:0000259" key="2">
    <source>
        <dbReference type="Pfam" id="PF10338"/>
    </source>
</evidence>
<dbReference type="InterPro" id="IPR019434">
    <property type="entry name" value="DUF2423"/>
</dbReference>
<dbReference type="OrthoDB" id="439961at2759"/>
<dbReference type="Pfam" id="PF10338">
    <property type="entry name" value="YBL028C_N"/>
    <property type="match status" value="1"/>
</dbReference>
<feature type="compositionally biased region" description="Acidic residues" evidence="1">
    <location>
        <begin position="140"/>
        <end position="153"/>
    </location>
</feature>
<reference evidence="3 4" key="1">
    <citation type="submission" date="2014-03" db="EMBL/GenBank/DDBJ databases">
        <authorList>
            <person name="Sibley D."/>
            <person name="Venepally P."/>
            <person name="Karamycheva S."/>
            <person name="Hadjithomas M."/>
            <person name="Khan A."/>
            <person name="Brunk B."/>
            <person name="Roos D."/>
            <person name="Caler E."/>
            <person name="Lorenzi H."/>
        </authorList>
    </citation>
    <scope>NUCLEOTIDE SEQUENCE [LARGE SCALE GENOMIC DNA]</scope>
    <source>
        <strain evidence="4">p89</strain>
    </source>
</reference>
<dbReference type="AlphaFoldDB" id="A0A086JVX5"/>
<evidence type="ECO:0000256" key="1">
    <source>
        <dbReference type="SAM" id="MobiDB-lite"/>
    </source>
</evidence>
<comment type="caution">
    <text evidence="3">The sequence shown here is derived from an EMBL/GenBank/DDBJ whole genome shotgun (WGS) entry which is preliminary data.</text>
</comment>
<proteinExistence type="predicted"/>
<feature type="region of interest" description="Disordered" evidence="1">
    <location>
        <begin position="180"/>
        <end position="228"/>
    </location>
</feature>
<feature type="compositionally biased region" description="Basic residues" evidence="1">
    <location>
        <begin position="218"/>
        <end position="228"/>
    </location>
</feature>
<dbReference type="VEuPathDB" id="ToxoDB:TGP89_221970"/>
<dbReference type="Proteomes" id="UP000028828">
    <property type="component" value="Unassembled WGS sequence"/>
</dbReference>
<accession>A0A086JVX5</accession>
<feature type="region of interest" description="Disordered" evidence="1">
    <location>
        <begin position="138"/>
        <end position="162"/>
    </location>
</feature>
<sequence>MAKGLRAKSKRRYRAVKRQCVAQTVEKERLECLSARLQLLQQGNNLVDIDIRPPNAFLHPDTAGAVFPQKLPGPPPLDFRCEKVGLLAGLASTHNRRKYTPEEEEDFMRLYDNLPGKTNDPRTQSLRKQLHAERTAVEGAMEDDGESGEEAEGDASASSSEAAAAGDAYGLAASMMMTDAMRTMMERRRKEETSRVPVKVNFLATKKKAEAKAASSRVRTKRRGKKGK</sequence>
<gene>
    <name evidence="3" type="ORF">TGP89_221970</name>
</gene>
<evidence type="ECO:0000313" key="4">
    <source>
        <dbReference type="Proteomes" id="UP000028828"/>
    </source>
</evidence>
<feature type="domain" description="DUF2423" evidence="2">
    <location>
        <begin position="1"/>
        <end position="38"/>
    </location>
</feature>
<organism evidence="3 4">
    <name type="scientific">Toxoplasma gondii p89</name>
    <dbReference type="NCBI Taxonomy" id="943119"/>
    <lineage>
        <taxon>Eukaryota</taxon>
        <taxon>Sar</taxon>
        <taxon>Alveolata</taxon>
        <taxon>Apicomplexa</taxon>
        <taxon>Conoidasida</taxon>
        <taxon>Coccidia</taxon>
        <taxon>Eucoccidiorida</taxon>
        <taxon>Eimeriorina</taxon>
        <taxon>Sarcocystidae</taxon>
        <taxon>Toxoplasma</taxon>
    </lineage>
</organism>
<dbReference type="EMBL" id="AEYI02001532">
    <property type="protein sequence ID" value="KFG36293.1"/>
    <property type="molecule type" value="Genomic_DNA"/>
</dbReference>
<evidence type="ECO:0000313" key="3">
    <source>
        <dbReference type="EMBL" id="KFG36293.1"/>
    </source>
</evidence>
<protein>
    <recommendedName>
        <fullName evidence="2">DUF2423 domain-containing protein</fullName>
    </recommendedName>
</protein>
<feature type="compositionally biased region" description="Basic and acidic residues" evidence="1">
    <location>
        <begin position="184"/>
        <end position="194"/>
    </location>
</feature>